<dbReference type="InterPro" id="IPR005299">
    <property type="entry name" value="MeTrfase_7"/>
</dbReference>
<reference evidence="1 2" key="1">
    <citation type="journal article" date="2024" name="G3 (Bethesda)">
        <title>Genome assembly of Hibiscus sabdariffa L. provides insights into metabolisms of medicinal natural products.</title>
        <authorList>
            <person name="Kim T."/>
        </authorList>
    </citation>
    <scope>NUCLEOTIDE SEQUENCE [LARGE SCALE GENOMIC DNA]</scope>
    <source>
        <strain evidence="1">TK-2024</strain>
        <tissue evidence="1">Old leaves</tissue>
    </source>
</reference>
<gene>
    <name evidence="1" type="ORF">V6N12_032708</name>
</gene>
<proteinExistence type="predicted"/>
<dbReference type="Gene3D" id="3.40.50.150">
    <property type="entry name" value="Vaccinia Virus protein VP39"/>
    <property type="match status" value="1"/>
</dbReference>
<keyword evidence="2" id="KW-1185">Reference proteome</keyword>
<organism evidence="1 2">
    <name type="scientific">Hibiscus sabdariffa</name>
    <name type="common">roselle</name>
    <dbReference type="NCBI Taxonomy" id="183260"/>
    <lineage>
        <taxon>Eukaryota</taxon>
        <taxon>Viridiplantae</taxon>
        <taxon>Streptophyta</taxon>
        <taxon>Embryophyta</taxon>
        <taxon>Tracheophyta</taxon>
        <taxon>Spermatophyta</taxon>
        <taxon>Magnoliopsida</taxon>
        <taxon>eudicotyledons</taxon>
        <taxon>Gunneridae</taxon>
        <taxon>Pentapetalae</taxon>
        <taxon>rosids</taxon>
        <taxon>malvids</taxon>
        <taxon>Malvales</taxon>
        <taxon>Malvaceae</taxon>
        <taxon>Malvoideae</taxon>
        <taxon>Hibiscus</taxon>
    </lineage>
</organism>
<dbReference type="SUPFAM" id="SSF53335">
    <property type="entry name" value="S-adenosyl-L-methionine-dependent methyltransferases"/>
    <property type="match status" value="1"/>
</dbReference>
<dbReference type="Pfam" id="PF03492">
    <property type="entry name" value="Methyltransf_7"/>
    <property type="match status" value="1"/>
</dbReference>
<name>A0ABR2BNJ0_9ROSI</name>
<accession>A0ABR2BNJ0</accession>
<evidence type="ECO:0000313" key="1">
    <source>
        <dbReference type="EMBL" id="KAK8508713.1"/>
    </source>
</evidence>
<sequence>MFSKTAPTSVKVADLGCSSGLNTFMAVSQVIDAIHGICYSQPEASTSCILPMRCIGSQWSQLEWRTTRGTYAWQNQVLPILSKLIPSNFGKTSQIF</sequence>
<dbReference type="InterPro" id="IPR029063">
    <property type="entry name" value="SAM-dependent_MTases_sf"/>
</dbReference>
<dbReference type="EMBL" id="JBBPBM010000098">
    <property type="protein sequence ID" value="KAK8508713.1"/>
    <property type="molecule type" value="Genomic_DNA"/>
</dbReference>
<dbReference type="Proteomes" id="UP001472677">
    <property type="component" value="Unassembled WGS sequence"/>
</dbReference>
<comment type="caution">
    <text evidence="1">The sequence shown here is derived from an EMBL/GenBank/DDBJ whole genome shotgun (WGS) entry which is preliminary data.</text>
</comment>
<protein>
    <submittedName>
        <fullName evidence="1">Uncharacterized protein</fullName>
    </submittedName>
</protein>
<evidence type="ECO:0000313" key="2">
    <source>
        <dbReference type="Proteomes" id="UP001472677"/>
    </source>
</evidence>